<dbReference type="EMBL" id="MF403008">
    <property type="protein sequence ID" value="AUZ95016.1"/>
    <property type="molecule type" value="Genomic_DNA"/>
</dbReference>
<evidence type="ECO:0000313" key="2">
    <source>
        <dbReference type="Proteomes" id="UP000223025"/>
    </source>
</evidence>
<accession>A0A2L0UZR1</accession>
<organism evidence="1 2">
    <name type="scientific">Agrobacterium phage Atu_ph07</name>
    <dbReference type="NCBI Taxonomy" id="2024264"/>
    <lineage>
        <taxon>Viruses</taxon>
        <taxon>Duplodnaviria</taxon>
        <taxon>Heunggongvirae</taxon>
        <taxon>Uroviricota</taxon>
        <taxon>Caudoviricetes</taxon>
        <taxon>Polybotosvirus</taxon>
        <taxon>Polybotosvirus Atuph07</taxon>
    </lineage>
</organism>
<name>A0A2L0UZR1_9CAUD</name>
<sequence length="215" mass="25325">MPVKTFYTIRHKETKKFLCGSKVTLSSSKSITEFTGMKNIERFLFKIKETLRRNHQLEECDVVKISPDFLDLLENRNNWEIIKNKLEITESICGEDNVPDISLYDAVWNKIKENSVWVNPHDVRFLISNSINFKIGIIINDTSSVHYNAFPIVQKQNQNTQDRLTAFCKENKIDYKQQYHCFSFKDKEDILPFVLAHSDKINWTMIDLEELKRNG</sequence>
<proteinExistence type="predicted"/>
<protein>
    <submittedName>
        <fullName evidence="1">Uncharacterized protein</fullName>
    </submittedName>
</protein>
<dbReference type="RefSeq" id="YP_009611899.1">
    <property type="nucleotide sequence ID" value="NC_042013.1"/>
</dbReference>
<dbReference type="Proteomes" id="UP000223025">
    <property type="component" value="Segment"/>
</dbReference>
<reference evidence="1 2" key="1">
    <citation type="submission" date="2017-06" db="EMBL/GenBank/DDBJ databases">
        <authorList>
            <person name="Kim H.J."/>
            <person name="Triplett B.A."/>
        </authorList>
    </citation>
    <scope>NUCLEOTIDE SEQUENCE [LARGE SCALE GENOMIC DNA]</scope>
</reference>
<keyword evidence="2" id="KW-1185">Reference proteome</keyword>
<dbReference type="GeneID" id="40088237"/>
<evidence type="ECO:0000313" key="1">
    <source>
        <dbReference type="EMBL" id="AUZ95016.1"/>
    </source>
</evidence>
<dbReference type="KEGG" id="vg:40088237"/>